<comment type="caution">
    <text evidence="1">The sequence shown here is derived from an EMBL/GenBank/DDBJ whole genome shotgun (WGS) entry which is preliminary data.</text>
</comment>
<proteinExistence type="predicted"/>
<reference evidence="1" key="1">
    <citation type="journal article" date="2021" name="New Phytol.">
        <title>Evolutionary innovations through gain and loss of genes in the ectomycorrhizal Boletales.</title>
        <authorList>
            <person name="Wu G."/>
            <person name="Miyauchi S."/>
            <person name="Morin E."/>
            <person name="Kuo A."/>
            <person name="Drula E."/>
            <person name="Varga T."/>
            <person name="Kohler A."/>
            <person name="Feng B."/>
            <person name="Cao Y."/>
            <person name="Lipzen A."/>
            <person name="Daum C."/>
            <person name="Hundley H."/>
            <person name="Pangilinan J."/>
            <person name="Johnson J."/>
            <person name="Barry K."/>
            <person name="LaButti K."/>
            <person name="Ng V."/>
            <person name="Ahrendt S."/>
            <person name="Min B."/>
            <person name="Choi I.G."/>
            <person name="Park H."/>
            <person name="Plett J.M."/>
            <person name="Magnuson J."/>
            <person name="Spatafora J.W."/>
            <person name="Nagy L.G."/>
            <person name="Henrissat B."/>
            <person name="Grigoriev I.V."/>
            <person name="Yang Z.L."/>
            <person name="Xu J."/>
            <person name="Martin F.M."/>
        </authorList>
    </citation>
    <scope>NUCLEOTIDE SEQUENCE</scope>
    <source>
        <strain evidence="1">KUC20120723A-06</strain>
    </source>
</reference>
<dbReference type="EMBL" id="MU266424">
    <property type="protein sequence ID" value="KAH7924432.1"/>
    <property type="molecule type" value="Genomic_DNA"/>
</dbReference>
<evidence type="ECO:0000313" key="2">
    <source>
        <dbReference type="Proteomes" id="UP000790709"/>
    </source>
</evidence>
<gene>
    <name evidence="1" type="ORF">BV22DRAFT_1035108</name>
</gene>
<feature type="non-terminal residue" evidence="1">
    <location>
        <position position="136"/>
    </location>
</feature>
<dbReference type="Proteomes" id="UP000790709">
    <property type="component" value="Unassembled WGS sequence"/>
</dbReference>
<accession>A0ACB8BG09</accession>
<organism evidence="1 2">
    <name type="scientific">Leucogyrophana mollusca</name>
    <dbReference type="NCBI Taxonomy" id="85980"/>
    <lineage>
        <taxon>Eukaryota</taxon>
        <taxon>Fungi</taxon>
        <taxon>Dikarya</taxon>
        <taxon>Basidiomycota</taxon>
        <taxon>Agaricomycotina</taxon>
        <taxon>Agaricomycetes</taxon>
        <taxon>Agaricomycetidae</taxon>
        <taxon>Boletales</taxon>
        <taxon>Boletales incertae sedis</taxon>
        <taxon>Leucogyrophana</taxon>
    </lineage>
</organism>
<sequence>MVAGRMRAILQGAFTWYVYAAGRAWSQLLNGFKDFSSAFLQYIADPNIDAESKKVELKEMDKKLERICGGAKEPSRRCTPPPHFTLYARRFTQFPSCFPKLGISVLKWSDSAKYSSLRSMTSTNRRKAQGLLPRCV</sequence>
<keyword evidence="2" id="KW-1185">Reference proteome</keyword>
<protein>
    <submittedName>
        <fullName evidence="1">Uncharacterized protein</fullName>
    </submittedName>
</protein>
<evidence type="ECO:0000313" key="1">
    <source>
        <dbReference type="EMBL" id="KAH7924432.1"/>
    </source>
</evidence>
<name>A0ACB8BG09_9AGAM</name>